<name>A0A8X8YXZ9_SALSN</name>
<reference evidence="1" key="2">
    <citation type="submission" date="2020-08" db="EMBL/GenBank/DDBJ databases">
        <title>Plant Genome Project.</title>
        <authorList>
            <person name="Zhang R.-G."/>
        </authorList>
    </citation>
    <scope>NUCLEOTIDE SEQUENCE</scope>
    <source>
        <strain evidence="1">Huo1</strain>
        <tissue evidence="1">Leaf</tissue>
    </source>
</reference>
<dbReference type="AlphaFoldDB" id="A0A8X8YXZ9"/>
<keyword evidence="2" id="KW-1185">Reference proteome</keyword>
<dbReference type="EMBL" id="PNBA02000001">
    <property type="protein sequence ID" value="KAG6437853.1"/>
    <property type="molecule type" value="Genomic_DNA"/>
</dbReference>
<protein>
    <submittedName>
        <fullName evidence="1">Uncharacterized protein</fullName>
    </submittedName>
</protein>
<proteinExistence type="predicted"/>
<gene>
    <name evidence="1" type="ORF">SASPL_102783</name>
</gene>
<organism evidence="1">
    <name type="scientific">Salvia splendens</name>
    <name type="common">Scarlet sage</name>
    <dbReference type="NCBI Taxonomy" id="180675"/>
    <lineage>
        <taxon>Eukaryota</taxon>
        <taxon>Viridiplantae</taxon>
        <taxon>Streptophyta</taxon>
        <taxon>Embryophyta</taxon>
        <taxon>Tracheophyta</taxon>
        <taxon>Spermatophyta</taxon>
        <taxon>Magnoliopsida</taxon>
        <taxon>eudicotyledons</taxon>
        <taxon>Gunneridae</taxon>
        <taxon>Pentapetalae</taxon>
        <taxon>asterids</taxon>
        <taxon>lamiids</taxon>
        <taxon>Lamiales</taxon>
        <taxon>Lamiaceae</taxon>
        <taxon>Nepetoideae</taxon>
        <taxon>Mentheae</taxon>
        <taxon>Salviinae</taxon>
        <taxon>Salvia</taxon>
        <taxon>Salvia subgen. Calosphace</taxon>
        <taxon>core Calosphace</taxon>
    </lineage>
</organism>
<evidence type="ECO:0000313" key="1">
    <source>
        <dbReference type="EMBL" id="KAG6437853.1"/>
    </source>
</evidence>
<evidence type="ECO:0000313" key="2">
    <source>
        <dbReference type="Proteomes" id="UP000298416"/>
    </source>
</evidence>
<comment type="caution">
    <text evidence="1">The sequence shown here is derived from an EMBL/GenBank/DDBJ whole genome shotgun (WGS) entry which is preliminary data.</text>
</comment>
<reference evidence="1" key="1">
    <citation type="submission" date="2018-01" db="EMBL/GenBank/DDBJ databases">
        <authorList>
            <person name="Mao J.F."/>
        </authorList>
    </citation>
    <scope>NUCLEOTIDE SEQUENCE</scope>
    <source>
        <strain evidence="1">Huo1</strain>
        <tissue evidence="1">Leaf</tissue>
    </source>
</reference>
<dbReference type="Proteomes" id="UP000298416">
    <property type="component" value="Unassembled WGS sequence"/>
</dbReference>
<accession>A0A8X8YXZ9</accession>
<sequence>MAVVMAAASLSTVRSEATSTSSREPDAGVGEVSSVGVEAYLDRGTYFLNVTLTATAAIEEEEQIRLNWQCFQKENGQNGKVEASDMRSQILGCDLMKMLLMGARAVGAVYCARCLGTGEYRTGT</sequence>